<keyword evidence="3" id="KW-1185">Reference proteome</keyword>
<dbReference type="InterPro" id="IPR013656">
    <property type="entry name" value="PAS_4"/>
</dbReference>
<dbReference type="RefSeq" id="WP_158872196.1">
    <property type="nucleotide sequence ID" value="NZ_CP046401.1"/>
</dbReference>
<dbReference type="InterPro" id="IPR000014">
    <property type="entry name" value="PAS"/>
</dbReference>
<reference evidence="2 3" key="1">
    <citation type="submission" date="2019-11" db="EMBL/GenBank/DDBJ databases">
        <authorList>
            <person name="Zheng R.K."/>
            <person name="Sun C.M."/>
        </authorList>
    </citation>
    <scope>NUCLEOTIDE SEQUENCE [LARGE SCALE GENOMIC DNA]</scope>
    <source>
        <strain evidence="2 3">WC007</strain>
    </source>
</reference>
<proteinExistence type="predicted"/>
<sequence>MIDWAEGFNGAITVCDLEGVIVYMNEYSVKQFHKYGGEQLLGSNLVDYHPEPAKSKLKEMLKNPADNMYTTEKNGVRKIIYQTPWKENGRVKGIVEISFQFDPQTPHFGR</sequence>
<evidence type="ECO:0000313" key="2">
    <source>
        <dbReference type="EMBL" id="QGY47909.1"/>
    </source>
</evidence>
<dbReference type="SUPFAM" id="SSF55785">
    <property type="entry name" value="PYP-like sensor domain (PAS domain)"/>
    <property type="match status" value="1"/>
</dbReference>
<dbReference type="Proteomes" id="UP000428260">
    <property type="component" value="Chromosome"/>
</dbReference>
<dbReference type="NCBIfam" id="TIGR00229">
    <property type="entry name" value="sensory_box"/>
    <property type="match status" value="1"/>
</dbReference>
<organism evidence="2 3">
    <name type="scientific">Maribellus comscasis</name>
    <dbReference type="NCBI Taxonomy" id="2681766"/>
    <lineage>
        <taxon>Bacteria</taxon>
        <taxon>Pseudomonadati</taxon>
        <taxon>Bacteroidota</taxon>
        <taxon>Bacteroidia</taxon>
        <taxon>Marinilabiliales</taxon>
        <taxon>Prolixibacteraceae</taxon>
        <taxon>Maribellus</taxon>
    </lineage>
</organism>
<dbReference type="AlphaFoldDB" id="A0A6I6K2M0"/>
<dbReference type="Gene3D" id="3.30.450.20">
    <property type="entry name" value="PAS domain"/>
    <property type="match status" value="1"/>
</dbReference>
<name>A0A6I6K2M0_9BACT</name>
<evidence type="ECO:0000259" key="1">
    <source>
        <dbReference type="Pfam" id="PF08448"/>
    </source>
</evidence>
<dbReference type="KEGG" id="mcos:GM418_30915"/>
<dbReference type="CDD" id="cd00130">
    <property type="entry name" value="PAS"/>
    <property type="match status" value="1"/>
</dbReference>
<gene>
    <name evidence="2" type="ORF">GM418_30915</name>
</gene>
<feature type="domain" description="PAS fold-4" evidence="1">
    <location>
        <begin position="8"/>
        <end position="63"/>
    </location>
</feature>
<protein>
    <submittedName>
        <fullName evidence="2">PAS domain-containing protein</fullName>
    </submittedName>
</protein>
<evidence type="ECO:0000313" key="3">
    <source>
        <dbReference type="Proteomes" id="UP000428260"/>
    </source>
</evidence>
<dbReference type="EMBL" id="CP046401">
    <property type="protein sequence ID" value="QGY47909.1"/>
    <property type="molecule type" value="Genomic_DNA"/>
</dbReference>
<accession>A0A6I6K2M0</accession>
<dbReference type="Pfam" id="PF08448">
    <property type="entry name" value="PAS_4"/>
    <property type="match status" value="1"/>
</dbReference>
<dbReference type="InterPro" id="IPR035965">
    <property type="entry name" value="PAS-like_dom_sf"/>
</dbReference>